<feature type="domain" description="EGF-like" evidence="3">
    <location>
        <begin position="98"/>
        <end position="132"/>
    </location>
</feature>
<dbReference type="AlphaFoldDB" id="A0AAV4AQ59"/>
<keyword evidence="1" id="KW-0245">EGF-like domain</keyword>
<dbReference type="InterPro" id="IPR000742">
    <property type="entry name" value="EGF"/>
</dbReference>
<evidence type="ECO:0000313" key="5">
    <source>
        <dbReference type="Proteomes" id="UP000735302"/>
    </source>
</evidence>
<dbReference type="InterPro" id="IPR009030">
    <property type="entry name" value="Growth_fac_rcpt_cys_sf"/>
</dbReference>
<gene>
    <name evidence="4" type="ORF">PoB_003495900</name>
</gene>
<keyword evidence="2" id="KW-0812">Transmembrane</keyword>
<evidence type="ECO:0000313" key="4">
    <source>
        <dbReference type="EMBL" id="GFO08454.1"/>
    </source>
</evidence>
<feature type="domain" description="EGF-like" evidence="3">
    <location>
        <begin position="240"/>
        <end position="270"/>
    </location>
</feature>
<keyword evidence="5" id="KW-1185">Reference proteome</keyword>
<feature type="transmembrane region" description="Helical" evidence="2">
    <location>
        <begin position="342"/>
        <end position="362"/>
    </location>
</feature>
<dbReference type="PANTHER" id="PTHR24043:SF8">
    <property type="entry name" value="EGF-LIKE DOMAIN-CONTAINING PROTEIN"/>
    <property type="match status" value="1"/>
</dbReference>
<evidence type="ECO:0000256" key="1">
    <source>
        <dbReference type="ARBA" id="ARBA00022536"/>
    </source>
</evidence>
<keyword evidence="2" id="KW-1133">Transmembrane helix</keyword>
<reference evidence="4 5" key="1">
    <citation type="journal article" date="2021" name="Elife">
        <title>Chloroplast acquisition without the gene transfer in kleptoplastic sea slugs, Plakobranchus ocellatus.</title>
        <authorList>
            <person name="Maeda T."/>
            <person name="Takahashi S."/>
            <person name="Yoshida T."/>
            <person name="Shimamura S."/>
            <person name="Takaki Y."/>
            <person name="Nagai Y."/>
            <person name="Toyoda A."/>
            <person name="Suzuki Y."/>
            <person name="Arimoto A."/>
            <person name="Ishii H."/>
            <person name="Satoh N."/>
            <person name="Nishiyama T."/>
            <person name="Hasebe M."/>
            <person name="Maruyama T."/>
            <person name="Minagawa J."/>
            <person name="Obokata J."/>
            <person name="Shigenobu S."/>
        </authorList>
    </citation>
    <scope>NUCLEOTIDE SEQUENCE [LARGE SCALE GENOMIC DNA]</scope>
</reference>
<keyword evidence="2" id="KW-0472">Membrane</keyword>
<dbReference type="InterPro" id="IPR042635">
    <property type="entry name" value="MEGF10/SREC1/2-like"/>
</dbReference>
<evidence type="ECO:0000256" key="2">
    <source>
        <dbReference type="SAM" id="Phobius"/>
    </source>
</evidence>
<dbReference type="Gene3D" id="2.170.300.10">
    <property type="entry name" value="Tie2 ligand-binding domain superfamily"/>
    <property type="match status" value="1"/>
</dbReference>
<feature type="domain" description="EGF-like" evidence="3">
    <location>
        <begin position="192"/>
        <end position="225"/>
    </location>
</feature>
<dbReference type="SMART" id="SM00181">
    <property type="entry name" value="EGF"/>
    <property type="match status" value="5"/>
</dbReference>
<proteinExistence type="predicted"/>
<dbReference type="Proteomes" id="UP000735302">
    <property type="component" value="Unassembled WGS sequence"/>
</dbReference>
<dbReference type="EMBL" id="BLXT01003952">
    <property type="protein sequence ID" value="GFO08454.1"/>
    <property type="molecule type" value="Genomic_DNA"/>
</dbReference>
<feature type="domain" description="EGF-like" evidence="3">
    <location>
        <begin position="63"/>
        <end position="93"/>
    </location>
</feature>
<sequence>MERRSSSRNIFQTLDFFVTEGSDIEEEFDNSDLDPDYIESGISKRSKSTECATGTYGLNCSQACSTNCSAQLCNPITGECQLCVPHKKGKFCESECLECTDKCNPECEYGFCNHSNGTCELCQPGMYGQDCDQDCPASRWGPSCIHQCSRDCFSLSCRPKTGECSYCAEGIDKNYCDLECEDGQYGIGCKKTCSTYCFYGSKTCSHVDGECTKGCVAGFSPPLCVDECPNRTYGINCSQACSYNCFRQECDKKTGACIKCPPGRVGKQCEPGCQSGYFGDQCKQACSPNCFNSTCHDETGYCNLCPPGKTGDYCDIDNVFKSPTILSPSKESSGTWDTGSTIALVEAFVIAAFIISIIVIFIKRKTNFQFSNSTVKMSLLSTEENL</sequence>
<comment type="caution">
    <text evidence="4">The sequence shown here is derived from an EMBL/GenBank/DDBJ whole genome shotgun (WGS) entry which is preliminary data.</text>
</comment>
<feature type="domain" description="EGF-like" evidence="3">
    <location>
        <begin position="285"/>
        <end position="315"/>
    </location>
</feature>
<protein>
    <recommendedName>
        <fullName evidence="3">EGF-like domain-containing protein</fullName>
    </recommendedName>
</protein>
<dbReference type="PANTHER" id="PTHR24043">
    <property type="entry name" value="SCAVENGER RECEPTOR CLASS F"/>
    <property type="match status" value="1"/>
</dbReference>
<accession>A0AAV4AQ59</accession>
<organism evidence="4 5">
    <name type="scientific">Plakobranchus ocellatus</name>
    <dbReference type="NCBI Taxonomy" id="259542"/>
    <lineage>
        <taxon>Eukaryota</taxon>
        <taxon>Metazoa</taxon>
        <taxon>Spiralia</taxon>
        <taxon>Lophotrochozoa</taxon>
        <taxon>Mollusca</taxon>
        <taxon>Gastropoda</taxon>
        <taxon>Heterobranchia</taxon>
        <taxon>Euthyneura</taxon>
        <taxon>Panpulmonata</taxon>
        <taxon>Sacoglossa</taxon>
        <taxon>Placobranchoidea</taxon>
        <taxon>Plakobranchidae</taxon>
        <taxon>Plakobranchus</taxon>
    </lineage>
</organism>
<dbReference type="SUPFAM" id="SSF57184">
    <property type="entry name" value="Growth factor receptor domain"/>
    <property type="match status" value="2"/>
</dbReference>
<evidence type="ECO:0000259" key="3">
    <source>
        <dbReference type="SMART" id="SM00181"/>
    </source>
</evidence>
<name>A0AAV4AQ59_9GAST</name>
<dbReference type="GO" id="GO:0005044">
    <property type="term" value="F:scavenger receptor activity"/>
    <property type="evidence" value="ECO:0007669"/>
    <property type="project" value="InterPro"/>
</dbReference>